<feature type="domain" description="Outer membrane protein beta-barrel" evidence="3">
    <location>
        <begin position="9"/>
        <end position="227"/>
    </location>
</feature>
<dbReference type="SUPFAM" id="SSF56925">
    <property type="entry name" value="OMPA-like"/>
    <property type="match status" value="1"/>
</dbReference>
<comment type="caution">
    <text evidence="4">The sequence shown here is derived from an EMBL/GenBank/DDBJ whole genome shotgun (WGS) entry which is preliminary data.</text>
</comment>
<dbReference type="InterPro" id="IPR011250">
    <property type="entry name" value="OMP/PagP_B-barrel"/>
</dbReference>
<keyword evidence="1 2" id="KW-0732">Signal</keyword>
<dbReference type="RefSeq" id="WP_111514556.1">
    <property type="nucleotide sequence ID" value="NZ_QFYR01000001.1"/>
</dbReference>
<evidence type="ECO:0000313" key="5">
    <source>
        <dbReference type="Proteomes" id="UP000249725"/>
    </source>
</evidence>
<protein>
    <recommendedName>
        <fullName evidence="3">Outer membrane protein beta-barrel domain-containing protein</fullName>
    </recommendedName>
</protein>
<name>A0A328AWL2_9CAUL</name>
<evidence type="ECO:0000313" key="4">
    <source>
        <dbReference type="EMBL" id="RAK58106.1"/>
    </source>
</evidence>
<keyword evidence="5" id="KW-1185">Reference proteome</keyword>
<dbReference type="AlphaFoldDB" id="A0A328AWL2"/>
<proteinExistence type="predicted"/>
<dbReference type="EMBL" id="QFYR01000001">
    <property type="protein sequence ID" value="RAK58106.1"/>
    <property type="molecule type" value="Genomic_DNA"/>
</dbReference>
<accession>A0A328AWL2</accession>
<dbReference type="Proteomes" id="UP000249725">
    <property type="component" value="Unassembled WGS sequence"/>
</dbReference>
<feature type="signal peptide" evidence="2">
    <location>
        <begin position="1"/>
        <end position="23"/>
    </location>
</feature>
<dbReference type="OrthoDB" id="9808612at2"/>
<reference evidence="5" key="1">
    <citation type="submission" date="2018-05" db="EMBL/GenBank/DDBJ databases">
        <authorList>
            <person name="Li X."/>
        </authorList>
    </citation>
    <scope>NUCLEOTIDE SEQUENCE [LARGE SCALE GENOMIC DNA]</scope>
    <source>
        <strain evidence="5">YIM 73061</strain>
    </source>
</reference>
<evidence type="ECO:0000256" key="2">
    <source>
        <dbReference type="SAM" id="SignalP"/>
    </source>
</evidence>
<feature type="chain" id="PRO_5016285807" description="Outer membrane protein beta-barrel domain-containing protein" evidence="2">
    <location>
        <begin position="24"/>
        <end position="253"/>
    </location>
</feature>
<evidence type="ECO:0000256" key="1">
    <source>
        <dbReference type="ARBA" id="ARBA00022729"/>
    </source>
</evidence>
<organism evidence="4 5">
    <name type="scientific">Phenylobacterium deserti</name>
    <dbReference type="NCBI Taxonomy" id="1914756"/>
    <lineage>
        <taxon>Bacteria</taxon>
        <taxon>Pseudomonadati</taxon>
        <taxon>Pseudomonadota</taxon>
        <taxon>Alphaproteobacteria</taxon>
        <taxon>Caulobacterales</taxon>
        <taxon>Caulobacteraceae</taxon>
        <taxon>Phenylobacterium</taxon>
    </lineage>
</organism>
<sequence>MTKTLLATTAAFALLASATAAGAQTIGHVGANYGRSNVEIDGLGDADADAGQLEGAIRFDAGSLGALIEGAATFSDSDGDDETTLSATGHLNTTISGGLIGGFVGVDHSDDVDVVGGGVEGQFALGASTTLYGQLGYANADDLNVDGWAVRAELRHFYTDNFVVKGSLGALTLDSDFGDADGWTAGVGAEYQFAGTPWSVTGAYEHLNSDDLGLDANTFRIGLRYTFGGTLKARNDAGADLGSVSNLFGGALR</sequence>
<evidence type="ECO:0000259" key="3">
    <source>
        <dbReference type="Pfam" id="PF13505"/>
    </source>
</evidence>
<dbReference type="InterPro" id="IPR027385">
    <property type="entry name" value="Beta-barrel_OMP"/>
</dbReference>
<gene>
    <name evidence="4" type="ORF">DJ018_09420</name>
</gene>
<dbReference type="Pfam" id="PF13505">
    <property type="entry name" value="OMP_b-brl"/>
    <property type="match status" value="1"/>
</dbReference>
<dbReference type="Gene3D" id="2.40.160.20">
    <property type="match status" value="1"/>
</dbReference>